<proteinExistence type="predicted"/>
<dbReference type="eggNOG" id="COG1476">
    <property type="taxonomic scope" value="Bacteria"/>
</dbReference>
<feature type="compositionally biased region" description="Basic and acidic residues" evidence="1">
    <location>
        <begin position="108"/>
        <end position="117"/>
    </location>
</feature>
<dbReference type="Pfam" id="PF01381">
    <property type="entry name" value="HTH_3"/>
    <property type="match status" value="1"/>
</dbReference>
<evidence type="ECO:0000259" key="2">
    <source>
        <dbReference type="PROSITE" id="PS50943"/>
    </source>
</evidence>
<organism evidence="3 4">
    <name type="scientific">Photorhabdus laumondii subsp. laumondii (strain DSM 15139 / CIP 105565 / TT01)</name>
    <name type="common">Photorhabdus luminescens subsp. laumondii</name>
    <dbReference type="NCBI Taxonomy" id="243265"/>
    <lineage>
        <taxon>Bacteria</taxon>
        <taxon>Pseudomonadati</taxon>
        <taxon>Pseudomonadota</taxon>
        <taxon>Gammaproteobacteria</taxon>
        <taxon>Enterobacterales</taxon>
        <taxon>Morganellaceae</taxon>
        <taxon>Photorhabdus</taxon>
    </lineage>
</organism>
<dbReference type="STRING" id="243265.plu0895"/>
<protein>
    <submittedName>
        <fullName evidence="3">Photorhabdus luminescens subsp. laumondii TTO1 complete genome segment 3/17</fullName>
    </submittedName>
</protein>
<dbReference type="KEGG" id="plu:plu0895"/>
<name>Q7N852_PHOLL</name>
<dbReference type="Proteomes" id="UP000002514">
    <property type="component" value="Chromosome"/>
</dbReference>
<dbReference type="SMART" id="SM00530">
    <property type="entry name" value="HTH_XRE"/>
    <property type="match status" value="1"/>
</dbReference>
<dbReference type="GO" id="GO:0003677">
    <property type="term" value="F:DNA binding"/>
    <property type="evidence" value="ECO:0007669"/>
    <property type="project" value="InterPro"/>
</dbReference>
<accession>Q7N852</accession>
<feature type="region of interest" description="Disordered" evidence="1">
    <location>
        <begin position="97"/>
        <end position="117"/>
    </location>
</feature>
<gene>
    <name evidence="3" type="ordered locus">plu0895</name>
</gene>
<dbReference type="AlphaFoldDB" id="Q7N852"/>
<reference evidence="4" key="1">
    <citation type="journal article" date="2003" name="Nat. Biotechnol.">
        <title>The genome sequence of the entomopathogenic bacterium Photorhabdus luminescens.</title>
        <authorList>
            <person name="Duchaud E."/>
            <person name="Rusniok C."/>
            <person name="Frangeul L."/>
            <person name="Buchrieser C."/>
            <person name="Givaudan A."/>
            <person name="Taourit S."/>
            <person name="Bocs S."/>
            <person name="Boursaux-Eude C."/>
            <person name="Chandler M."/>
            <person name="Charles J.-F."/>
            <person name="Dassa E."/>
            <person name="Derose R."/>
            <person name="Derzelle S."/>
            <person name="Freyssinet G."/>
            <person name="Gaudriault S."/>
            <person name="Medigue C."/>
            <person name="Lanois A."/>
            <person name="Powell K."/>
            <person name="Siguier P."/>
            <person name="Vincent R."/>
            <person name="Wingate V."/>
            <person name="Zouine M."/>
            <person name="Glaser P."/>
            <person name="Boemare N."/>
            <person name="Danchin A."/>
            <person name="Kunst F."/>
        </authorList>
    </citation>
    <scope>NUCLEOTIDE SEQUENCE [LARGE SCALE GENOMIC DNA]</scope>
    <source>
        <strain evidence="4">DSM 15139 / CIP 105565 / TT01</strain>
    </source>
</reference>
<dbReference type="InterPro" id="IPR001387">
    <property type="entry name" value="Cro/C1-type_HTH"/>
</dbReference>
<dbReference type="InterPro" id="IPR010982">
    <property type="entry name" value="Lambda_DNA-bd_dom_sf"/>
</dbReference>
<evidence type="ECO:0000313" key="3">
    <source>
        <dbReference type="EMBL" id="CAE13190.1"/>
    </source>
</evidence>
<dbReference type="Gene3D" id="1.10.260.40">
    <property type="entry name" value="lambda repressor-like DNA-binding domains"/>
    <property type="match status" value="1"/>
</dbReference>
<dbReference type="SUPFAM" id="SSF47413">
    <property type="entry name" value="lambda repressor-like DNA-binding domains"/>
    <property type="match status" value="1"/>
</dbReference>
<dbReference type="CDD" id="cd00093">
    <property type="entry name" value="HTH_XRE"/>
    <property type="match status" value="1"/>
</dbReference>
<feature type="compositionally biased region" description="Basic residues" evidence="1">
    <location>
        <begin position="97"/>
        <end position="107"/>
    </location>
</feature>
<evidence type="ECO:0000256" key="1">
    <source>
        <dbReference type="SAM" id="MobiDB-lite"/>
    </source>
</evidence>
<sequence>MCHYGSVMMLHEKTASAIAEELGERLKQARLNNDLTQAEIAELLGVTRKTVLNAEKGKVQLEIFVAIMAALNLTEQLDLFLPKQSISPIQLAKLQGKKRQRASGLRKNHIEEDTPEW</sequence>
<keyword evidence="4" id="KW-1185">Reference proteome</keyword>
<dbReference type="HOGENOM" id="CLU_153788_0_3_6"/>
<evidence type="ECO:0000313" key="4">
    <source>
        <dbReference type="Proteomes" id="UP000002514"/>
    </source>
</evidence>
<dbReference type="PROSITE" id="PS50943">
    <property type="entry name" value="HTH_CROC1"/>
    <property type="match status" value="1"/>
</dbReference>
<feature type="domain" description="HTH cro/C1-type" evidence="2">
    <location>
        <begin position="26"/>
        <end position="77"/>
    </location>
</feature>
<dbReference type="EMBL" id="BX571861">
    <property type="protein sequence ID" value="CAE13190.1"/>
    <property type="molecule type" value="Genomic_DNA"/>
</dbReference>